<accession>A0AAV2P913</accession>
<feature type="compositionally biased region" description="Polar residues" evidence="1">
    <location>
        <begin position="1"/>
        <end position="10"/>
    </location>
</feature>
<name>A0AAV2P913_9HYME</name>
<feature type="compositionally biased region" description="Basic residues" evidence="1">
    <location>
        <begin position="78"/>
        <end position="87"/>
    </location>
</feature>
<dbReference type="AlphaFoldDB" id="A0AAV2P913"/>
<feature type="compositionally biased region" description="Basic and acidic residues" evidence="1">
    <location>
        <begin position="11"/>
        <end position="34"/>
    </location>
</feature>
<feature type="region of interest" description="Disordered" evidence="1">
    <location>
        <begin position="1"/>
        <end position="87"/>
    </location>
</feature>
<dbReference type="EMBL" id="OZ034831">
    <property type="protein sequence ID" value="CAL1688063.1"/>
    <property type="molecule type" value="Genomic_DNA"/>
</dbReference>
<keyword evidence="3" id="KW-1185">Reference proteome</keyword>
<evidence type="ECO:0000313" key="2">
    <source>
        <dbReference type="EMBL" id="CAL1688063.1"/>
    </source>
</evidence>
<reference evidence="2" key="1">
    <citation type="submission" date="2024-04" db="EMBL/GenBank/DDBJ databases">
        <authorList>
            <consortium name="Molecular Ecology Group"/>
        </authorList>
    </citation>
    <scope>NUCLEOTIDE SEQUENCE</scope>
</reference>
<sequence length="87" mass="9654">MTTSCPQQSAKRYEPVGHVRLWPDDDGSLRREHAPTGQVDPRTGEGEELRCEGEERTSGKGNVVMKQSSRGLRMRCSATRRRGIAVG</sequence>
<proteinExistence type="predicted"/>
<organism evidence="2 3">
    <name type="scientific">Lasius platythorax</name>
    <dbReference type="NCBI Taxonomy" id="488582"/>
    <lineage>
        <taxon>Eukaryota</taxon>
        <taxon>Metazoa</taxon>
        <taxon>Ecdysozoa</taxon>
        <taxon>Arthropoda</taxon>
        <taxon>Hexapoda</taxon>
        <taxon>Insecta</taxon>
        <taxon>Pterygota</taxon>
        <taxon>Neoptera</taxon>
        <taxon>Endopterygota</taxon>
        <taxon>Hymenoptera</taxon>
        <taxon>Apocrita</taxon>
        <taxon>Aculeata</taxon>
        <taxon>Formicoidea</taxon>
        <taxon>Formicidae</taxon>
        <taxon>Formicinae</taxon>
        <taxon>Lasius</taxon>
        <taxon>Lasius</taxon>
    </lineage>
</organism>
<protein>
    <submittedName>
        <fullName evidence="2">Uncharacterized protein</fullName>
    </submittedName>
</protein>
<evidence type="ECO:0000256" key="1">
    <source>
        <dbReference type="SAM" id="MobiDB-lite"/>
    </source>
</evidence>
<gene>
    <name evidence="2" type="ORF">LPLAT_LOCUS13201</name>
</gene>
<dbReference type="Proteomes" id="UP001497644">
    <property type="component" value="Chromosome 8"/>
</dbReference>
<evidence type="ECO:0000313" key="3">
    <source>
        <dbReference type="Proteomes" id="UP001497644"/>
    </source>
</evidence>
<feature type="compositionally biased region" description="Basic and acidic residues" evidence="1">
    <location>
        <begin position="42"/>
        <end position="58"/>
    </location>
</feature>